<dbReference type="EMBL" id="BAABAJ010000026">
    <property type="protein sequence ID" value="GAA3938081.1"/>
    <property type="molecule type" value="Genomic_DNA"/>
</dbReference>
<evidence type="ECO:0000313" key="1">
    <source>
        <dbReference type="EMBL" id="GAA3938081.1"/>
    </source>
</evidence>
<accession>A0ABP7N7J8</accession>
<dbReference type="RefSeq" id="WP_345287205.1">
    <property type="nucleotide sequence ID" value="NZ_BAABAJ010000026.1"/>
</dbReference>
<name>A0ABP7N7J8_9ACTN</name>
<sequence length="69" mass="7486">MDAREVSALYDSMRRYGIPGELVPVDASAPAGDWVVVDPVDQQDITTDVLARVAAAERQVPTRGFVVSR</sequence>
<keyword evidence="2" id="KW-1185">Reference proteome</keyword>
<evidence type="ECO:0000313" key="2">
    <source>
        <dbReference type="Proteomes" id="UP001501000"/>
    </source>
</evidence>
<comment type="caution">
    <text evidence="1">The sequence shown here is derived from an EMBL/GenBank/DDBJ whole genome shotgun (WGS) entry which is preliminary data.</text>
</comment>
<gene>
    <name evidence="1" type="ORF">GCM10022244_53120</name>
</gene>
<dbReference type="Proteomes" id="UP001501000">
    <property type="component" value="Unassembled WGS sequence"/>
</dbReference>
<reference evidence="2" key="1">
    <citation type="journal article" date="2019" name="Int. J. Syst. Evol. Microbiol.">
        <title>The Global Catalogue of Microorganisms (GCM) 10K type strain sequencing project: providing services to taxonomists for standard genome sequencing and annotation.</title>
        <authorList>
            <consortium name="The Broad Institute Genomics Platform"/>
            <consortium name="The Broad Institute Genome Sequencing Center for Infectious Disease"/>
            <person name="Wu L."/>
            <person name="Ma J."/>
        </authorList>
    </citation>
    <scope>NUCLEOTIDE SEQUENCE [LARGE SCALE GENOMIC DNA]</scope>
    <source>
        <strain evidence="2">JCM 16956</strain>
    </source>
</reference>
<proteinExistence type="predicted"/>
<organism evidence="1 2">
    <name type="scientific">Streptomyces gulbargensis</name>
    <dbReference type="NCBI Taxonomy" id="364901"/>
    <lineage>
        <taxon>Bacteria</taxon>
        <taxon>Bacillati</taxon>
        <taxon>Actinomycetota</taxon>
        <taxon>Actinomycetes</taxon>
        <taxon>Kitasatosporales</taxon>
        <taxon>Streptomycetaceae</taxon>
        <taxon>Streptomyces</taxon>
    </lineage>
</organism>
<protein>
    <submittedName>
        <fullName evidence="1">Uncharacterized protein</fullName>
    </submittedName>
</protein>